<sequence length="220" mass="25273">MKRLRCINLCLCVAVGVLGAVARADTFEDPYNYDYTYGDYKYEYNVAIPAAPSLHSDSHMADPSLDEPTGKEIPLCCPQNTVHTVFNNCSNPPESWTWKPFLSGETYAHFYYKGFPKCKLNDPVPFYQKEIFFSKSGEAYMPHYIQLDPVPQSKYCVSKFFDNNNPEECEVHRTKVYVCLEKKQPEAGLYWTGVGLAHILLFLTLLAFFFVRDLRSLQVL</sequence>
<feature type="transmembrane region" description="Helical" evidence="1">
    <location>
        <begin position="189"/>
        <end position="211"/>
    </location>
</feature>
<evidence type="ECO:0000256" key="2">
    <source>
        <dbReference type="SAM" id="SignalP"/>
    </source>
</evidence>
<feature type="chain" id="PRO_5035270165" evidence="2">
    <location>
        <begin position="25"/>
        <end position="220"/>
    </location>
</feature>
<dbReference type="AlphaFoldDB" id="A0A8J5MS58"/>
<dbReference type="Proteomes" id="UP000747542">
    <property type="component" value="Unassembled WGS sequence"/>
</dbReference>
<feature type="signal peptide" evidence="2">
    <location>
        <begin position="1"/>
        <end position="24"/>
    </location>
</feature>
<keyword evidence="1" id="KW-0472">Membrane</keyword>
<name>A0A8J5MS58_HOMAM</name>
<accession>A0A8J5MS58</accession>
<keyword evidence="1" id="KW-1133">Transmembrane helix</keyword>
<evidence type="ECO:0000313" key="4">
    <source>
        <dbReference type="Proteomes" id="UP000747542"/>
    </source>
</evidence>
<proteinExistence type="predicted"/>
<evidence type="ECO:0000256" key="1">
    <source>
        <dbReference type="SAM" id="Phobius"/>
    </source>
</evidence>
<organism evidence="3 4">
    <name type="scientific">Homarus americanus</name>
    <name type="common">American lobster</name>
    <dbReference type="NCBI Taxonomy" id="6706"/>
    <lineage>
        <taxon>Eukaryota</taxon>
        <taxon>Metazoa</taxon>
        <taxon>Ecdysozoa</taxon>
        <taxon>Arthropoda</taxon>
        <taxon>Crustacea</taxon>
        <taxon>Multicrustacea</taxon>
        <taxon>Malacostraca</taxon>
        <taxon>Eumalacostraca</taxon>
        <taxon>Eucarida</taxon>
        <taxon>Decapoda</taxon>
        <taxon>Pleocyemata</taxon>
        <taxon>Astacidea</taxon>
        <taxon>Nephropoidea</taxon>
        <taxon>Nephropidae</taxon>
        <taxon>Homarus</taxon>
    </lineage>
</organism>
<dbReference type="EMBL" id="JAHLQT010029499">
    <property type="protein sequence ID" value="KAG7161331.1"/>
    <property type="molecule type" value="Genomic_DNA"/>
</dbReference>
<keyword evidence="4" id="KW-1185">Reference proteome</keyword>
<protein>
    <submittedName>
        <fullName evidence="3">Uncharacterized protein</fullName>
    </submittedName>
</protein>
<comment type="caution">
    <text evidence="3">The sequence shown here is derived from an EMBL/GenBank/DDBJ whole genome shotgun (WGS) entry which is preliminary data.</text>
</comment>
<gene>
    <name evidence="3" type="ORF">Hamer_G013961</name>
</gene>
<reference evidence="3" key="1">
    <citation type="journal article" date="2021" name="Sci. Adv.">
        <title>The American lobster genome reveals insights on longevity, neural, and immune adaptations.</title>
        <authorList>
            <person name="Polinski J.M."/>
            <person name="Zimin A.V."/>
            <person name="Clark K.F."/>
            <person name="Kohn A.B."/>
            <person name="Sadowski N."/>
            <person name="Timp W."/>
            <person name="Ptitsyn A."/>
            <person name="Khanna P."/>
            <person name="Romanova D.Y."/>
            <person name="Williams P."/>
            <person name="Greenwood S.J."/>
            <person name="Moroz L.L."/>
            <person name="Walt D.R."/>
            <person name="Bodnar A.G."/>
        </authorList>
    </citation>
    <scope>NUCLEOTIDE SEQUENCE</scope>
    <source>
        <strain evidence="3">GMGI-L3</strain>
    </source>
</reference>
<keyword evidence="2" id="KW-0732">Signal</keyword>
<keyword evidence="1" id="KW-0812">Transmembrane</keyword>
<evidence type="ECO:0000313" key="3">
    <source>
        <dbReference type="EMBL" id="KAG7161331.1"/>
    </source>
</evidence>